<dbReference type="Proteomes" id="UP000198749">
    <property type="component" value="Unassembled WGS sequence"/>
</dbReference>
<keyword evidence="4 6" id="KW-1133">Transmembrane helix</keyword>
<keyword evidence="2" id="KW-1003">Cell membrane</keyword>
<evidence type="ECO:0000313" key="8">
    <source>
        <dbReference type="EMBL" id="SEQ52621.1"/>
    </source>
</evidence>
<dbReference type="InterPro" id="IPR010432">
    <property type="entry name" value="RDD"/>
</dbReference>
<evidence type="ECO:0000256" key="4">
    <source>
        <dbReference type="ARBA" id="ARBA00022989"/>
    </source>
</evidence>
<dbReference type="STRING" id="355243.SAMN03080615_01844"/>
<reference evidence="9" key="1">
    <citation type="submission" date="2016-10" db="EMBL/GenBank/DDBJ databases">
        <authorList>
            <person name="Varghese N."/>
            <person name="Submissions S."/>
        </authorList>
    </citation>
    <scope>NUCLEOTIDE SEQUENCE [LARGE SCALE GENOMIC DNA]</scope>
    <source>
        <strain evidence="9">DSM 18887</strain>
    </source>
</reference>
<dbReference type="PANTHER" id="PTHR36115">
    <property type="entry name" value="PROLINE-RICH ANTIGEN HOMOLOG-RELATED"/>
    <property type="match status" value="1"/>
</dbReference>
<feature type="transmembrane region" description="Helical" evidence="6">
    <location>
        <begin position="67"/>
        <end position="87"/>
    </location>
</feature>
<evidence type="ECO:0000256" key="2">
    <source>
        <dbReference type="ARBA" id="ARBA00022475"/>
    </source>
</evidence>
<keyword evidence="3 6" id="KW-0812">Transmembrane</keyword>
<feature type="transmembrane region" description="Helical" evidence="6">
    <location>
        <begin position="31"/>
        <end position="55"/>
    </location>
</feature>
<organism evidence="8 9">
    <name type="scientific">Amphritea atlantica</name>
    <dbReference type="NCBI Taxonomy" id="355243"/>
    <lineage>
        <taxon>Bacteria</taxon>
        <taxon>Pseudomonadati</taxon>
        <taxon>Pseudomonadota</taxon>
        <taxon>Gammaproteobacteria</taxon>
        <taxon>Oceanospirillales</taxon>
        <taxon>Oceanospirillaceae</taxon>
        <taxon>Amphritea</taxon>
    </lineage>
</organism>
<dbReference type="GO" id="GO:0005886">
    <property type="term" value="C:plasma membrane"/>
    <property type="evidence" value="ECO:0007669"/>
    <property type="project" value="UniProtKB-SubCell"/>
</dbReference>
<evidence type="ECO:0000256" key="1">
    <source>
        <dbReference type="ARBA" id="ARBA00004651"/>
    </source>
</evidence>
<gene>
    <name evidence="8" type="ORF">SAMN03080615_01844</name>
</gene>
<dbReference type="Pfam" id="PF06271">
    <property type="entry name" value="RDD"/>
    <property type="match status" value="1"/>
</dbReference>
<dbReference type="PANTHER" id="PTHR36115:SF4">
    <property type="entry name" value="MEMBRANE PROTEIN"/>
    <property type="match status" value="1"/>
</dbReference>
<dbReference type="EMBL" id="FOGB01000004">
    <property type="protein sequence ID" value="SEQ52621.1"/>
    <property type="molecule type" value="Genomic_DNA"/>
</dbReference>
<evidence type="ECO:0000256" key="6">
    <source>
        <dbReference type="SAM" id="Phobius"/>
    </source>
</evidence>
<comment type="subcellular location">
    <subcellularLocation>
        <location evidence="1">Cell membrane</location>
        <topology evidence="1">Multi-pass membrane protein</topology>
    </subcellularLocation>
</comment>
<evidence type="ECO:0000256" key="5">
    <source>
        <dbReference type="ARBA" id="ARBA00023136"/>
    </source>
</evidence>
<dbReference type="RefSeq" id="WP_175483492.1">
    <property type="nucleotide sequence ID" value="NZ_AP025284.1"/>
</dbReference>
<proteinExistence type="predicted"/>
<evidence type="ECO:0000259" key="7">
    <source>
        <dbReference type="Pfam" id="PF06271"/>
    </source>
</evidence>
<sequence>MNDENIYSAPQANLELDEQHETVLAGRWTRFWAAILDTIIILVVFVPAMFLLGLYDRIGGQQFESSDLILSPLVLLFYALLNGYLLATSGQTIAKKMFNIRVVDYDTNQLLPFWKIFGVRYLPLFVVSQLPGIGQFIGIVDSVFIFSKENRCLHDQLANTKVIKV</sequence>
<evidence type="ECO:0000313" key="9">
    <source>
        <dbReference type="Proteomes" id="UP000198749"/>
    </source>
</evidence>
<name>A0A1H9GRC3_9GAMM</name>
<evidence type="ECO:0000256" key="3">
    <source>
        <dbReference type="ARBA" id="ARBA00022692"/>
    </source>
</evidence>
<feature type="domain" description="RDD" evidence="7">
    <location>
        <begin position="24"/>
        <end position="159"/>
    </location>
</feature>
<dbReference type="InterPro" id="IPR051791">
    <property type="entry name" value="Pra-immunoreactive"/>
</dbReference>
<dbReference type="AlphaFoldDB" id="A0A1H9GRC3"/>
<protein>
    <submittedName>
        <fullName evidence="8">Uncharacterized membrane protein YckC, RDD family</fullName>
    </submittedName>
</protein>
<keyword evidence="9" id="KW-1185">Reference proteome</keyword>
<accession>A0A1H9GRC3</accession>
<keyword evidence="5 6" id="KW-0472">Membrane</keyword>